<feature type="transmembrane region" description="Helical" evidence="10">
    <location>
        <begin position="62"/>
        <end position="84"/>
    </location>
</feature>
<reference evidence="13" key="1">
    <citation type="submission" date="2016-02" db="EMBL/GenBank/DDBJ databases">
        <authorList>
            <person name="Holder M.E."/>
            <person name="Ajami N.J."/>
            <person name="Petrosino J.F."/>
        </authorList>
    </citation>
    <scope>NUCLEOTIDE SEQUENCE [LARGE SCALE GENOMIC DNA]</scope>
    <source>
        <strain evidence="13">DSM 12838</strain>
    </source>
</reference>
<evidence type="ECO:0000313" key="12">
    <source>
        <dbReference type="EMBL" id="AMD92153.1"/>
    </source>
</evidence>
<evidence type="ECO:0000313" key="13">
    <source>
        <dbReference type="Proteomes" id="UP000063964"/>
    </source>
</evidence>
<dbReference type="SUPFAM" id="SSF161098">
    <property type="entry name" value="MetI-like"/>
    <property type="match status" value="1"/>
</dbReference>
<feature type="transmembrane region" description="Helical" evidence="10">
    <location>
        <begin position="7"/>
        <end position="27"/>
    </location>
</feature>
<protein>
    <submittedName>
        <fullName evidence="12">Polar amino acid ABC transporter permease</fullName>
    </submittedName>
</protein>
<evidence type="ECO:0000256" key="5">
    <source>
        <dbReference type="ARBA" id="ARBA00022475"/>
    </source>
</evidence>
<dbReference type="InterPro" id="IPR000515">
    <property type="entry name" value="MetI-like"/>
</dbReference>
<keyword evidence="4 10" id="KW-0813">Transport</keyword>
<dbReference type="PANTHER" id="PTHR30614:SF20">
    <property type="entry name" value="GLUTAMINE TRANSPORT SYSTEM PERMEASE PROTEIN GLNP"/>
    <property type="match status" value="1"/>
</dbReference>
<comment type="similarity">
    <text evidence="3">Belongs to the binding-protein-dependent transport system permease family. HisMQ subfamily.</text>
</comment>
<gene>
    <name evidence="12" type="ORF">AXF15_02875</name>
</gene>
<dbReference type="CDD" id="cd06261">
    <property type="entry name" value="TM_PBP2"/>
    <property type="match status" value="1"/>
</dbReference>
<keyword evidence="6 10" id="KW-0812">Transmembrane</keyword>
<organism evidence="12 13">
    <name type="scientific">Desulfomicrobium orale DSM 12838</name>
    <dbReference type="NCBI Taxonomy" id="888061"/>
    <lineage>
        <taxon>Bacteria</taxon>
        <taxon>Pseudomonadati</taxon>
        <taxon>Thermodesulfobacteriota</taxon>
        <taxon>Desulfovibrionia</taxon>
        <taxon>Desulfovibrionales</taxon>
        <taxon>Desulfomicrobiaceae</taxon>
        <taxon>Desulfomicrobium</taxon>
    </lineage>
</organism>
<evidence type="ECO:0000256" key="3">
    <source>
        <dbReference type="ARBA" id="ARBA00010072"/>
    </source>
</evidence>
<keyword evidence="9 10" id="KW-0472">Membrane</keyword>
<dbReference type="PROSITE" id="PS50928">
    <property type="entry name" value="ABC_TM1"/>
    <property type="match status" value="1"/>
</dbReference>
<evidence type="ECO:0000256" key="10">
    <source>
        <dbReference type="RuleBase" id="RU363032"/>
    </source>
</evidence>
<feature type="transmembrane region" description="Helical" evidence="10">
    <location>
        <begin position="105"/>
        <end position="123"/>
    </location>
</feature>
<evidence type="ECO:0000256" key="9">
    <source>
        <dbReference type="ARBA" id="ARBA00023136"/>
    </source>
</evidence>
<comment type="subcellular location">
    <subcellularLocation>
        <location evidence="2">Cell inner membrane</location>
        <topology evidence="2">Multi-pass membrane protein</topology>
    </subcellularLocation>
    <subcellularLocation>
        <location evidence="10">Cell membrane</location>
        <topology evidence="10">Multi-pass membrane protein</topology>
    </subcellularLocation>
</comment>
<feature type="domain" description="ABC transmembrane type-1" evidence="11">
    <location>
        <begin position="60"/>
        <end position="247"/>
    </location>
</feature>
<dbReference type="NCBIfam" id="TIGR01726">
    <property type="entry name" value="HEQRo_perm_3TM"/>
    <property type="match status" value="1"/>
</dbReference>
<name>A0A0X8JNU6_9BACT</name>
<dbReference type="Pfam" id="PF00528">
    <property type="entry name" value="BPD_transp_1"/>
    <property type="match status" value="1"/>
</dbReference>
<dbReference type="Gene3D" id="1.10.3720.10">
    <property type="entry name" value="MetI-like"/>
    <property type="match status" value="1"/>
</dbReference>
<dbReference type="InterPro" id="IPR043429">
    <property type="entry name" value="ArtM/GltK/GlnP/TcyL/YhdX-like"/>
</dbReference>
<dbReference type="InterPro" id="IPR035906">
    <property type="entry name" value="MetI-like_sf"/>
</dbReference>
<dbReference type="AlphaFoldDB" id="A0A0X8JNU6"/>
<keyword evidence="13" id="KW-1185">Reference proteome</keyword>
<dbReference type="EMBL" id="CP014230">
    <property type="protein sequence ID" value="AMD92153.1"/>
    <property type="molecule type" value="Genomic_DNA"/>
</dbReference>
<evidence type="ECO:0000259" key="11">
    <source>
        <dbReference type="PROSITE" id="PS50928"/>
    </source>
</evidence>
<evidence type="ECO:0000256" key="1">
    <source>
        <dbReference type="ARBA" id="ARBA00003159"/>
    </source>
</evidence>
<keyword evidence="5" id="KW-1003">Cell membrane</keyword>
<dbReference type="InterPro" id="IPR010065">
    <property type="entry name" value="AA_ABC_transptr_permease_3TM"/>
</dbReference>
<dbReference type="KEGG" id="doa:AXF15_02875"/>
<dbReference type="GO" id="GO:0022857">
    <property type="term" value="F:transmembrane transporter activity"/>
    <property type="evidence" value="ECO:0007669"/>
    <property type="project" value="InterPro"/>
</dbReference>
<dbReference type="GO" id="GO:0043190">
    <property type="term" value="C:ATP-binding cassette (ABC) transporter complex"/>
    <property type="evidence" value="ECO:0007669"/>
    <property type="project" value="InterPro"/>
</dbReference>
<evidence type="ECO:0000256" key="6">
    <source>
        <dbReference type="ARBA" id="ARBA00022692"/>
    </source>
</evidence>
<keyword evidence="8 10" id="KW-1133">Transmembrane helix</keyword>
<evidence type="ECO:0000256" key="2">
    <source>
        <dbReference type="ARBA" id="ARBA00004429"/>
    </source>
</evidence>
<dbReference type="GO" id="GO:0006865">
    <property type="term" value="P:amino acid transport"/>
    <property type="evidence" value="ECO:0007669"/>
    <property type="project" value="UniProtKB-KW"/>
</dbReference>
<evidence type="ECO:0000256" key="4">
    <source>
        <dbReference type="ARBA" id="ARBA00022448"/>
    </source>
</evidence>
<feature type="transmembrane region" description="Helical" evidence="10">
    <location>
        <begin position="228"/>
        <end position="250"/>
    </location>
</feature>
<dbReference type="PANTHER" id="PTHR30614">
    <property type="entry name" value="MEMBRANE COMPONENT OF AMINO ACID ABC TRANSPORTER"/>
    <property type="match status" value="1"/>
</dbReference>
<keyword evidence="7" id="KW-0029">Amino-acid transport</keyword>
<evidence type="ECO:0000256" key="8">
    <source>
        <dbReference type="ARBA" id="ARBA00022989"/>
    </source>
</evidence>
<accession>A0A0X8JNU6</accession>
<sequence length="260" mass="28433">MTRRDIRAAYAVAGYALTMAALTWAVMRGAEASGYSWQWYRIPAYIVLPDGSPGPLLRGAGVTLMISLFSFAGTSVLALAVALLRLSASPVGRFLAWTYLELIRNTPLLVQIFFVYFVLAPMVDMGRMQSAVLTLVFFESAYASEIVRAAILAIPRGQWEGALSLGMTRSSVYRRVILPQALQHALPSLTGQGVSLIKDSALVSTIALLDLTMQAQIIVAETFLAFEVWFTVAGIYLVFTLALSGLSKFLEKQETRRSHA</sequence>
<dbReference type="Proteomes" id="UP000063964">
    <property type="component" value="Chromosome"/>
</dbReference>
<proteinExistence type="inferred from homology"/>
<dbReference type="STRING" id="888061.AXF15_02875"/>
<comment type="function">
    <text evidence="1">Part of the binding-protein-dependent transport system for glutamine; probably responsible for the translocation of the substrate across the membrane.</text>
</comment>
<evidence type="ECO:0000256" key="7">
    <source>
        <dbReference type="ARBA" id="ARBA00022970"/>
    </source>
</evidence>